<evidence type="ECO:0000313" key="8">
    <source>
        <dbReference type="EMBL" id="SEO66002.1"/>
    </source>
</evidence>
<dbReference type="EMBL" id="FOEG01000002">
    <property type="protein sequence ID" value="SEO66002.1"/>
    <property type="molecule type" value="Genomic_DNA"/>
</dbReference>
<gene>
    <name evidence="8" type="ORF">SAMN04488052_10237</name>
</gene>
<dbReference type="InterPro" id="IPR011629">
    <property type="entry name" value="CobW-like_C"/>
</dbReference>
<dbReference type="RefSeq" id="WP_091640492.1">
    <property type="nucleotide sequence ID" value="NZ_FOEG01000002.1"/>
</dbReference>
<evidence type="ECO:0000256" key="3">
    <source>
        <dbReference type="ARBA" id="ARBA00023186"/>
    </source>
</evidence>
<dbReference type="Gene3D" id="3.40.50.300">
    <property type="entry name" value="P-loop containing nucleotide triphosphate hydrolases"/>
    <property type="match status" value="1"/>
</dbReference>
<keyword evidence="1" id="KW-0547">Nucleotide-binding</keyword>
<comment type="catalytic activity">
    <reaction evidence="6">
        <text>GTP + H2O = GDP + phosphate + H(+)</text>
        <dbReference type="Rhea" id="RHEA:19669"/>
        <dbReference type="ChEBI" id="CHEBI:15377"/>
        <dbReference type="ChEBI" id="CHEBI:15378"/>
        <dbReference type="ChEBI" id="CHEBI:37565"/>
        <dbReference type="ChEBI" id="CHEBI:43474"/>
        <dbReference type="ChEBI" id="CHEBI:58189"/>
    </reaction>
    <physiologicalReaction direction="left-to-right" evidence="6">
        <dbReference type="Rhea" id="RHEA:19670"/>
    </physiologicalReaction>
</comment>
<name>A0A1H8RI53_9GAMM</name>
<evidence type="ECO:0000313" key="9">
    <source>
        <dbReference type="Proteomes" id="UP000199657"/>
    </source>
</evidence>
<feature type="domain" description="CobW C-terminal" evidence="7">
    <location>
        <begin position="241"/>
        <end position="335"/>
    </location>
</feature>
<dbReference type="OrthoDB" id="9808822at2"/>
<dbReference type="Proteomes" id="UP000199657">
    <property type="component" value="Unassembled WGS sequence"/>
</dbReference>
<dbReference type="Pfam" id="PF02492">
    <property type="entry name" value="cobW"/>
    <property type="match status" value="1"/>
</dbReference>
<dbReference type="Pfam" id="PF07683">
    <property type="entry name" value="CobW_C"/>
    <property type="match status" value="1"/>
</dbReference>
<reference evidence="8 9" key="1">
    <citation type="submission" date="2016-10" db="EMBL/GenBank/DDBJ databases">
        <authorList>
            <person name="de Groot N.N."/>
        </authorList>
    </citation>
    <scope>NUCLEOTIDE SEQUENCE [LARGE SCALE GENOMIC DNA]</scope>
    <source>
        <strain evidence="8 9">CGMCC 1.6291</strain>
    </source>
</reference>
<dbReference type="InterPro" id="IPR003495">
    <property type="entry name" value="CobW/HypB/UreG_nucleotide-bd"/>
</dbReference>
<keyword evidence="9" id="KW-1185">Reference proteome</keyword>
<dbReference type="InterPro" id="IPR027417">
    <property type="entry name" value="P-loop_NTPase"/>
</dbReference>
<dbReference type="GO" id="GO:0000166">
    <property type="term" value="F:nucleotide binding"/>
    <property type="evidence" value="ECO:0007669"/>
    <property type="project" value="UniProtKB-KW"/>
</dbReference>
<dbReference type="PANTHER" id="PTHR13748">
    <property type="entry name" value="COBW-RELATED"/>
    <property type="match status" value="1"/>
</dbReference>
<dbReference type="GO" id="GO:0016787">
    <property type="term" value="F:hydrolase activity"/>
    <property type="evidence" value="ECO:0007669"/>
    <property type="project" value="UniProtKB-KW"/>
</dbReference>
<dbReference type="PANTHER" id="PTHR13748:SF62">
    <property type="entry name" value="COBW DOMAIN-CONTAINING PROTEIN"/>
    <property type="match status" value="1"/>
</dbReference>
<evidence type="ECO:0000256" key="4">
    <source>
        <dbReference type="ARBA" id="ARBA00034320"/>
    </source>
</evidence>
<dbReference type="AlphaFoldDB" id="A0A1H8RI53"/>
<dbReference type="SUPFAM" id="SSF90002">
    <property type="entry name" value="Hypothetical protein YjiA, C-terminal domain"/>
    <property type="match status" value="1"/>
</dbReference>
<keyword evidence="2" id="KW-0378">Hydrolase</keyword>
<organism evidence="8 9">
    <name type="scientific">Aquisalimonas asiatica</name>
    <dbReference type="NCBI Taxonomy" id="406100"/>
    <lineage>
        <taxon>Bacteria</taxon>
        <taxon>Pseudomonadati</taxon>
        <taxon>Pseudomonadota</taxon>
        <taxon>Gammaproteobacteria</taxon>
        <taxon>Chromatiales</taxon>
        <taxon>Ectothiorhodospiraceae</taxon>
        <taxon>Aquisalimonas</taxon>
    </lineage>
</organism>
<proteinExistence type="inferred from homology"/>
<dbReference type="SUPFAM" id="SSF52540">
    <property type="entry name" value="P-loop containing nucleoside triphosphate hydrolases"/>
    <property type="match status" value="1"/>
</dbReference>
<protein>
    <submittedName>
        <fullName evidence="8">GTPase, G3E family</fullName>
    </submittedName>
</protein>
<evidence type="ECO:0000256" key="5">
    <source>
        <dbReference type="ARBA" id="ARBA00045658"/>
    </source>
</evidence>
<evidence type="ECO:0000256" key="6">
    <source>
        <dbReference type="ARBA" id="ARBA00049117"/>
    </source>
</evidence>
<dbReference type="SMART" id="SM00833">
    <property type="entry name" value="CobW_C"/>
    <property type="match status" value="1"/>
</dbReference>
<accession>A0A1H8RI53</accession>
<keyword evidence="3" id="KW-0143">Chaperone</keyword>
<evidence type="ECO:0000256" key="2">
    <source>
        <dbReference type="ARBA" id="ARBA00022801"/>
    </source>
</evidence>
<dbReference type="InterPro" id="IPR036627">
    <property type="entry name" value="CobW-likC_sf"/>
</dbReference>
<dbReference type="STRING" id="406100.SAMN04488052_10237"/>
<evidence type="ECO:0000256" key="1">
    <source>
        <dbReference type="ARBA" id="ARBA00022741"/>
    </source>
</evidence>
<dbReference type="GO" id="GO:0005737">
    <property type="term" value="C:cytoplasm"/>
    <property type="evidence" value="ECO:0007669"/>
    <property type="project" value="TreeGrafter"/>
</dbReference>
<comment type="function">
    <text evidence="5">Zinc chaperone that directly transfers zinc cofactor to target proteins, thereby activating them. Zinc is transferred from the CXCC motif in the GTPase domain to the zinc binding site in target proteins in a process requiring GTP hydrolysis.</text>
</comment>
<dbReference type="CDD" id="cd03112">
    <property type="entry name" value="CobW-like"/>
    <property type="match status" value="1"/>
</dbReference>
<dbReference type="Gene3D" id="3.30.1220.10">
    <property type="entry name" value="CobW-like, C-terminal domain"/>
    <property type="match status" value="1"/>
</dbReference>
<dbReference type="InterPro" id="IPR051316">
    <property type="entry name" value="Zinc-reg_GTPase_activator"/>
</dbReference>
<evidence type="ECO:0000259" key="7">
    <source>
        <dbReference type="SMART" id="SM00833"/>
    </source>
</evidence>
<comment type="similarity">
    <text evidence="4">Belongs to the SIMIBI class G3E GTPase family. ZNG1 subfamily.</text>
</comment>
<sequence length="345" mass="37238">MTGDARFPVHVVTGFLGSGKTTLLRAVLGSEAFGDTAVLVNEFGEVGLDHLLLGEIAEDTVLLDSGCVCCTIRGELSEALRRLHSRRTRGEIPPFRRIVLETTGLAEPAPIASTIAADPVLRHHVRPGTTVAVVDCTNAVTTHWREPIWAEQVAAADRVLLSKTDLATEDEIQATRDTVTGINPGAELLGAEALTRPPERLFDAGPHLRLASGAELTDWLGPAAARDGHATHARGAGIAGIESFALDMEEPVDWTAFAVWLSMLLGQHGERILRVKGVLRIEGADWPLAIHGVQHTVYPPVHLQAFDDWQGESRLIFITRGLSHDVIARSLRTFVAHIADPPGLR</sequence>